<dbReference type="Pfam" id="PF10670">
    <property type="entry name" value="DUF4198"/>
    <property type="match status" value="1"/>
</dbReference>
<dbReference type="EMBL" id="JALGRD010000006">
    <property type="protein sequence ID" value="MCJ0974191.1"/>
    <property type="molecule type" value="Genomic_DNA"/>
</dbReference>
<feature type="chain" id="PRO_5040890484" evidence="1">
    <location>
        <begin position="21"/>
        <end position="216"/>
    </location>
</feature>
<gene>
    <name evidence="2" type="ORF">MST27_12505</name>
</gene>
<protein>
    <submittedName>
        <fullName evidence="2">DUF4198 domain-containing protein</fullName>
    </submittedName>
</protein>
<organism evidence="2 3">
    <name type="scientific">Stutzerimonas marianensis</name>
    <dbReference type="NCBI Taxonomy" id="2929513"/>
    <lineage>
        <taxon>Bacteria</taxon>
        <taxon>Pseudomonadati</taxon>
        <taxon>Pseudomonadota</taxon>
        <taxon>Gammaproteobacteria</taxon>
        <taxon>Pseudomonadales</taxon>
        <taxon>Pseudomonadaceae</taxon>
        <taxon>Stutzerimonas</taxon>
    </lineage>
</organism>
<evidence type="ECO:0000313" key="2">
    <source>
        <dbReference type="EMBL" id="MCJ0974191.1"/>
    </source>
</evidence>
<comment type="caution">
    <text evidence="2">The sequence shown here is derived from an EMBL/GenBank/DDBJ whole genome shotgun (WGS) entry which is preliminary data.</text>
</comment>
<accession>A0A9X1W369</accession>
<feature type="signal peptide" evidence="1">
    <location>
        <begin position="1"/>
        <end position="20"/>
    </location>
</feature>
<sequence length="216" mass="23218">MLKPLACALLLGAIALPATAHELWLERDGKGPVKLYLGEPDQDVLERGETIAALAPTTRLLGAETANTAALDVREDHLEVSVEGDGDVRATNDQVWEPWKNDQGEVTAALMHARHGRTETQPGMDFELVPVKAGADRFTLLFKGEPVPQNDVMLITPDNQARKLQTDASGQVRVPVEGAGRYIVASGHEAPANGQKVAGKAVDKLYYGTTTSFNVD</sequence>
<reference evidence="2" key="1">
    <citation type="submission" date="2022-03" db="EMBL/GenBank/DDBJ databases">
        <title>Pseudomonas marianensis sp. nov., a marine bacterium isolated from deep-sea sediments of the Mariana Trench.</title>
        <authorList>
            <person name="Wei Y."/>
        </authorList>
    </citation>
    <scope>NUCLEOTIDE SEQUENCE</scope>
    <source>
        <strain evidence="2">PS1</strain>
    </source>
</reference>
<keyword evidence="1" id="KW-0732">Signal</keyword>
<dbReference type="InterPro" id="IPR019613">
    <property type="entry name" value="DUF4198"/>
</dbReference>
<dbReference type="RefSeq" id="WP_243606270.1">
    <property type="nucleotide sequence ID" value="NZ_JALGRD010000006.1"/>
</dbReference>
<dbReference type="Proteomes" id="UP001139682">
    <property type="component" value="Unassembled WGS sequence"/>
</dbReference>
<evidence type="ECO:0000313" key="3">
    <source>
        <dbReference type="Proteomes" id="UP001139682"/>
    </source>
</evidence>
<dbReference type="AlphaFoldDB" id="A0A9X1W369"/>
<evidence type="ECO:0000256" key="1">
    <source>
        <dbReference type="SAM" id="SignalP"/>
    </source>
</evidence>
<proteinExistence type="predicted"/>
<name>A0A9X1W369_9GAMM</name>
<keyword evidence="3" id="KW-1185">Reference proteome</keyword>